<evidence type="ECO:0000256" key="5">
    <source>
        <dbReference type="ARBA" id="ARBA00022862"/>
    </source>
</evidence>
<sequence>MENNTNMLKYIIIVLLASFLFSCAAEAQSKKELVTGDAVPTFSLTDQNGKEFKTADYVGKKVLVIYFYPKDESMVCTKEACAFRDSFDQFTKAGAMVIGINGGTVASHKAFADHYKLPFTLLSDPDNKVYDMFGVHKSFFMSGRETFVVDLHGKIAYSHTAMLQGKEHADDALKFIQAAKTK</sequence>
<keyword evidence="17" id="KW-1185">Reference proteome</keyword>
<keyword evidence="14" id="KW-0732">Signal</keyword>
<dbReference type="EC" id="1.11.1.24" evidence="3"/>
<keyword evidence="4" id="KW-0575">Peroxidase</keyword>
<dbReference type="InterPro" id="IPR024706">
    <property type="entry name" value="Peroxiredoxin_AhpC-typ"/>
</dbReference>
<dbReference type="STRING" id="1391627.SAMN05216464_104328"/>
<dbReference type="CDD" id="cd03017">
    <property type="entry name" value="PRX_BCP"/>
    <property type="match status" value="1"/>
</dbReference>
<dbReference type="FunFam" id="3.40.30.10:FF:000007">
    <property type="entry name" value="Thioredoxin-dependent thiol peroxidase"/>
    <property type="match status" value="1"/>
</dbReference>
<dbReference type="InterPro" id="IPR050924">
    <property type="entry name" value="Peroxiredoxin_BCP/PrxQ"/>
</dbReference>
<evidence type="ECO:0000256" key="13">
    <source>
        <dbReference type="PIRSR" id="PIRSR000239-1"/>
    </source>
</evidence>
<evidence type="ECO:0000256" key="11">
    <source>
        <dbReference type="ARBA" id="ARBA00042639"/>
    </source>
</evidence>
<feature type="signal peptide" evidence="14">
    <location>
        <begin position="1"/>
        <end position="27"/>
    </location>
</feature>
<evidence type="ECO:0000256" key="7">
    <source>
        <dbReference type="ARBA" id="ARBA00023157"/>
    </source>
</evidence>
<dbReference type="InterPro" id="IPR000866">
    <property type="entry name" value="AhpC/TSA"/>
</dbReference>
<keyword evidence="5" id="KW-0049">Antioxidant</keyword>
<comment type="function">
    <text evidence="1">Thiol-specific peroxidase that catalyzes the reduction of hydrogen peroxide and organic hydroperoxides to water and alcohols, respectively. Plays a role in cell protection against oxidative stress by detoxifying peroxides and as sensor of hydrogen peroxide-mediated signaling events.</text>
</comment>
<evidence type="ECO:0000256" key="6">
    <source>
        <dbReference type="ARBA" id="ARBA00023002"/>
    </source>
</evidence>
<dbReference type="GO" id="GO:0005737">
    <property type="term" value="C:cytoplasm"/>
    <property type="evidence" value="ECO:0007669"/>
    <property type="project" value="TreeGrafter"/>
</dbReference>
<proteinExistence type="inferred from homology"/>
<feature type="domain" description="Thioredoxin" evidence="15">
    <location>
        <begin position="33"/>
        <end position="181"/>
    </location>
</feature>
<comment type="catalytic activity">
    <reaction evidence="12">
        <text>a hydroperoxide + [thioredoxin]-dithiol = an alcohol + [thioredoxin]-disulfide + H2O</text>
        <dbReference type="Rhea" id="RHEA:62620"/>
        <dbReference type="Rhea" id="RHEA-COMP:10698"/>
        <dbReference type="Rhea" id="RHEA-COMP:10700"/>
        <dbReference type="ChEBI" id="CHEBI:15377"/>
        <dbReference type="ChEBI" id="CHEBI:29950"/>
        <dbReference type="ChEBI" id="CHEBI:30879"/>
        <dbReference type="ChEBI" id="CHEBI:35924"/>
        <dbReference type="ChEBI" id="CHEBI:50058"/>
        <dbReference type="EC" id="1.11.1.24"/>
    </reaction>
</comment>
<dbReference type="Gene3D" id="3.40.30.10">
    <property type="entry name" value="Glutaredoxin"/>
    <property type="match status" value="1"/>
</dbReference>
<dbReference type="GO" id="GO:0045454">
    <property type="term" value="P:cell redox homeostasis"/>
    <property type="evidence" value="ECO:0007669"/>
    <property type="project" value="TreeGrafter"/>
</dbReference>
<evidence type="ECO:0000256" key="3">
    <source>
        <dbReference type="ARBA" id="ARBA00013017"/>
    </source>
</evidence>
<keyword evidence="6" id="KW-0560">Oxidoreductase</keyword>
<keyword evidence="8" id="KW-0676">Redox-active center</keyword>
<dbReference type="PANTHER" id="PTHR42801">
    <property type="entry name" value="THIOREDOXIN-DEPENDENT PEROXIDE REDUCTASE"/>
    <property type="match status" value="1"/>
</dbReference>
<accession>A0A1G7B049</accession>
<comment type="subunit">
    <text evidence="2">Monomer.</text>
</comment>
<dbReference type="GO" id="GO:0034599">
    <property type="term" value="P:cellular response to oxidative stress"/>
    <property type="evidence" value="ECO:0007669"/>
    <property type="project" value="TreeGrafter"/>
</dbReference>
<evidence type="ECO:0000256" key="10">
    <source>
        <dbReference type="ARBA" id="ARBA00038489"/>
    </source>
</evidence>
<evidence type="ECO:0000313" key="16">
    <source>
        <dbReference type="EMBL" id="SDE20300.1"/>
    </source>
</evidence>
<name>A0A1G7B049_9SPHI</name>
<evidence type="ECO:0000256" key="4">
    <source>
        <dbReference type="ARBA" id="ARBA00022559"/>
    </source>
</evidence>
<evidence type="ECO:0000256" key="9">
    <source>
        <dbReference type="ARBA" id="ARBA00032824"/>
    </source>
</evidence>
<dbReference type="Proteomes" id="UP000199072">
    <property type="component" value="Unassembled WGS sequence"/>
</dbReference>
<reference evidence="16 17" key="1">
    <citation type="submission" date="2016-10" db="EMBL/GenBank/DDBJ databases">
        <authorList>
            <person name="de Groot N.N."/>
        </authorList>
    </citation>
    <scope>NUCLEOTIDE SEQUENCE [LARGE SCALE GENOMIC DNA]</scope>
    <source>
        <strain evidence="16 17">47C3B</strain>
    </source>
</reference>
<dbReference type="PROSITE" id="PS51352">
    <property type="entry name" value="THIOREDOXIN_2"/>
    <property type="match status" value="1"/>
</dbReference>
<keyword evidence="7" id="KW-1015">Disulfide bond</keyword>
<dbReference type="PANTHER" id="PTHR42801:SF4">
    <property type="entry name" value="AHPC_TSA FAMILY PROTEIN"/>
    <property type="match status" value="1"/>
</dbReference>
<dbReference type="GO" id="GO:0008379">
    <property type="term" value="F:thioredoxin peroxidase activity"/>
    <property type="evidence" value="ECO:0007669"/>
    <property type="project" value="TreeGrafter"/>
</dbReference>
<gene>
    <name evidence="16" type="ORF">SAMN05216464_104328</name>
</gene>
<evidence type="ECO:0000313" key="17">
    <source>
        <dbReference type="Proteomes" id="UP000199072"/>
    </source>
</evidence>
<evidence type="ECO:0000256" key="2">
    <source>
        <dbReference type="ARBA" id="ARBA00011245"/>
    </source>
</evidence>
<comment type="similarity">
    <text evidence="10">Belongs to the peroxiredoxin family. BCP/PrxQ subfamily.</text>
</comment>
<evidence type="ECO:0000256" key="14">
    <source>
        <dbReference type="SAM" id="SignalP"/>
    </source>
</evidence>
<evidence type="ECO:0000256" key="1">
    <source>
        <dbReference type="ARBA" id="ARBA00003330"/>
    </source>
</evidence>
<dbReference type="AlphaFoldDB" id="A0A1G7B049"/>
<feature type="chain" id="PRO_5011489251" description="thioredoxin-dependent peroxiredoxin" evidence="14">
    <location>
        <begin position="28"/>
        <end position="182"/>
    </location>
</feature>
<dbReference type="InterPro" id="IPR036249">
    <property type="entry name" value="Thioredoxin-like_sf"/>
</dbReference>
<dbReference type="EMBL" id="FNAI01000004">
    <property type="protein sequence ID" value="SDE20300.1"/>
    <property type="molecule type" value="Genomic_DNA"/>
</dbReference>
<evidence type="ECO:0000256" key="12">
    <source>
        <dbReference type="ARBA" id="ARBA00049091"/>
    </source>
</evidence>
<dbReference type="InterPro" id="IPR013766">
    <property type="entry name" value="Thioredoxin_domain"/>
</dbReference>
<dbReference type="SUPFAM" id="SSF52833">
    <property type="entry name" value="Thioredoxin-like"/>
    <property type="match status" value="1"/>
</dbReference>
<dbReference type="Pfam" id="PF00578">
    <property type="entry name" value="AhpC-TSA"/>
    <property type="match status" value="1"/>
</dbReference>
<organism evidence="16 17">
    <name type="scientific">Mucilaginibacter pineti</name>
    <dbReference type="NCBI Taxonomy" id="1391627"/>
    <lineage>
        <taxon>Bacteria</taxon>
        <taxon>Pseudomonadati</taxon>
        <taxon>Bacteroidota</taxon>
        <taxon>Sphingobacteriia</taxon>
        <taxon>Sphingobacteriales</taxon>
        <taxon>Sphingobacteriaceae</taxon>
        <taxon>Mucilaginibacter</taxon>
    </lineage>
</organism>
<evidence type="ECO:0000256" key="8">
    <source>
        <dbReference type="ARBA" id="ARBA00023284"/>
    </source>
</evidence>
<evidence type="ECO:0000259" key="15">
    <source>
        <dbReference type="PROSITE" id="PS51352"/>
    </source>
</evidence>
<feature type="active site" description="Cysteine sulfenic acid (-SOH) intermediate; for peroxidase activity" evidence="13">
    <location>
        <position position="76"/>
    </location>
</feature>
<protein>
    <recommendedName>
        <fullName evidence="3">thioredoxin-dependent peroxiredoxin</fullName>
        <ecNumber evidence="3">1.11.1.24</ecNumber>
    </recommendedName>
    <alternativeName>
        <fullName evidence="9">Thioredoxin peroxidase</fullName>
    </alternativeName>
    <alternativeName>
        <fullName evidence="11">Thioredoxin-dependent peroxiredoxin Bcp</fullName>
    </alternativeName>
</protein>
<dbReference type="PIRSF" id="PIRSF000239">
    <property type="entry name" value="AHPC"/>
    <property type="match status" value="1"/>
</dbReference>